<reference evidence="5 6" key="1">
    <citation type="submission" date="2013-05" db="EMBL/GenBank/DDBJ databases">
        <title>Genome assembly of Chondromyces apiculatus DSM 436.</title>
        <authorList>
            <person name="Sharma G."/>
            <person name="Khatri I."/>
            <person name="Kaur C."/>
            <person name="Mayilraj S."/>
            <person name="Subramanian S."/>
        </authorList>
    </citation>
    <scope>NUCLEOTIDE SEQUENCE [LARGE SCALE GENOMIC DNA]</scope>
    <source>
        <strain evidence="5 6">DSM 436</strain>
    </source>
</reference>
<evidence type="ECO:0000256" key="3">
    <source>
        <dbReference type="SAM" id="MobiDB-lite"/>
    </source>
</evidence>
<accession>A0A017T685</accession>
<feature type="domain" description="Leucine-binding protein" evidence="4">
    <location>
        <begin position="364"/>
        <end position="468"/>
    </location>
</feature>
<dbReference type="InterPro" id="IPR028081">
    <property type="entry name" value="Leu-bd"/>
</dbReference>
<dbReference type="RefSeq" id="WP_044244941.1">
    <property type="nucleotide sequence ID" value="NZ_ASRX01000039.1"/>
</dbReference>
<comment type="similarity">
    <text evidence="1">Belongs to the leucine-binding protein family.</text>
</comment>
<dbReference type="AlphaFoldDB" id="A0A017T685"/>
<comment type="caution">
    <text evidence="5">The sequence shown here is derived from an EMBL/GenBank/DDBJ whole genome shotgun (WGS) entry which is preliminary data.</text>
</comment>
<evidence type="ECO:0000313" key="6">
    <source>
        <dbReference type="Proteomes" id="UP000019678"/>
    </source>
</evidence>
<keyword evidence="6" id="KW-1185">Reference proteome</keyword>
<feature type="region of interest" description="Disordered" evidence="3">
    <location>
        <begin position="628"/>
        <end position="652"/>
    </location>
</feature>
<dbReference type="EMBL" id="ASRX01000039">
    <property type="protein sequence ID" value="EYF04071.1"/>
    <property type="molecule type" value="Genomic_DNA"/>
</dbReference>
<dbReference type="InterPro" id="IPR028082">
    <property type="entry name" value="Peripla_BP_I"/>
</dbReference>
<protein>
    <recommendedName>
        <fullName evidence="4">Leucine-binding protein domain-containing protein</fullName>
    </recommendedName>
</protein>
<dbReference type="SUPFAM" id="SSF53822">
    <property type="entry name" value="Periplasmic binding protein-like I"/>
    <property type="match status" value="1"/>
</dbReference>
<sequence length="652" mass="67916">MPTPGPGAQKAAIAAGLWDGEGDVKLMARPRFQALSAPLFLGLALAAPLASGGCGGSGSDAANTPIAALSASTPAQEALRPLLLRFAGGSRRERGLLENDFKAVRARYPNDPLIRVIDAHLAWIALDAGHLARAEAMAVKLRAGEAGVTRDLAQVLQGVALRRRGRAREAYAVLRPLVGKIIDDYVGRLLNLEVFTAATEAKQWADAIDLADVWLREAGEGDRTNVSKRIDELLARIPAEELARALRKRQADQQEDLPESERLLRAALAERLAIIALEKRDVRLAKELLTTSGPLLGDKGDPIAELAGGATTARVGPATVGLLVSVRTPEARRRGAEMAAGVSFGLGLPRLPTSSPTSTPAARVVSRDDGTPDGEDRTEEALAALVGEGAAVLITGIDRGQATAAAAFARAQEIPVLLLHPPDPGAVTGPFVFVVGEEPATVAAALSAALLKSGARSVALLGDAESVASATKPPGVAVALSCDAPLDERTLRLAGVQGLALNGDAACAERGIQASARLRLTHAFGLEATRAATATTGTTTTTAALLARAGRYPFDTTSTDRDLAAWLQVQTGPPGWWAALGRDAAILAQAGLTGLPERETEDPAEVKTRRRAVTDRIGSVTTPLWTTARSGFGGAKQLPRDLEIDTLPGNPR</sequence>
<organism evidence="5 6">
    <name type="scientific">Chondromyces apiculatus DSM 436</name>
    <dbReference type="NCBI Taxonomy" id="1192034"/>
    <lineage>
        <taxon>Bacteria</taxon>
        <taxon>Pseudomonadati</taxon>
        <taxon>Myxococcota</taxon>
        <taxon>Polyangia</taxon>
        <taxon>Polyangiales</taxon>
        <taxon>Polyangiaceae</taxon>
        <taxon>Chondromyces</taxon>
    </lineage>
</organism>
<keyword evidence="2" id="KW-0732">Signal</keyword>
<dbReference type="Proteomes" id="UP000019678">
    <property type="component" value="Unassembled WGS sequence"/>
</dbReference>
<proteinExistence type="inferred from homology"/>
<dbReference type="OrthoDB" id="5496652at2"/>
<name>A0A017T685_9BACT</name>
<feature type="region of interest" description="Disordered" evidence="3">
    <location>
        <begin position="350"/>
        <end position="376"/>
    </location>
</feature>
<evidence type="ECO:0000259" key="4">
    <source>
        <dbReference type="Pfam" id="PF13458"/>
    </source>
</evidence>
<gene>
    <name evidence="5" type="ORF">CAP_4945</name>
</gene>
<evidence type="ECO:0000256" key="1">
    <source>
        <dbReference type="ARBA" id="ARBA00010062"/>
    </source>
</evidence>
<dbReference type="Pfam" id="PF13458">
    <property type="entry name" value="Peripla_BP_6"/>
    <property type="match status" value="1"/>
</dbReference>
<evidence type="ECO:0000256" key="2">
    <source>
        <dbReference type="ARBA" id="ARBA00022729"/>
    </source>
</evidence>
<evidence type="ECO:0000313" key="5">
    <source>
        <dbReference type="EMBL" id="EYF04071.1"/>
    </source>
</evidence>